<organism evidence="1 2">
    <name type="scientific">candidate division MSBL1 archaeon SCGC-AAA259E19</name>
    <dbReference type="NCBI Taxonomy" id="1698264"/>
    <lineage>
        <taxon>Archaea</taxon>
        <taxon>Methanobacteriati</taxon>
        <taxon>Methanobacteriota</taxon>
        <taxon>candidate division MSBL1</taxon>
    </lineage>
</organism>
<dbReference type="EMBL" id="LHXO01000105">
    <property type="protein sequence ID" value="KXA93588.1"/>
    <property type="molecule type" value="Genomic_DNA"/>
</dbReference>
<accession>A0A133UHD6</accession>
<proteinExistence type="predicted"/>
<sequence length="100" mass="11532">MRVHGYMKNDNKYPKIVFEVEKVEGTNSATPAIRIVAKTYEDREHKAIYYLDSVASSISLIDKLIECVKYLKVENESRMFQLGEDITKEMELNAVKGKND</sequence>
<name>A0A133UHD6_9EURY</name>
<dbReference type="Proteomes" id="UP000070284">
    <property type="component" value="Unassembled WGS sequence"/>
</dbReference>
<gene>
    <name evidence="1" type="ORF">AKJ65_06170</name>
</gene>
<comment type="caution">
    <text evidence="1">The sequence shown here is derived from an EMBL/GenBank/DDBJ whole genome shotgun (WGS) entry which is preliminary data.</text>
</comment>
<protein>
    <submittedName>
        <fullName evidence="1">Uncharacterized protein</fullName>
    </submittedName>
</protein>
<dbReference type="AlphaFoldDB" id="A0A133UHD6"/>
<keyword evidence="2" id="KW-1185">Reference proteome</keyword>
<reference evidence="1 2" key="1">
    <citation type="journal article" date="2016" name="Sci. Rep.">
        <title>Metabolic traits of an uncultured archaeal lineage -MSBL1- from brine pools of the Red Sea.</title>
        <authorList>
            <person name="Mwirichia R."/>
            <person name="Alam I."/>
            <person name="Rashid M."/>
            <person name="Vinu M."/>
            <person name="Ba-Alawi W."/>
            <person name="Anthony Kamau A."/>
            <person name="Kamanda Ngugi D."/>
            <person name="Goker M."/>
            <person name="Klenk H.P."/>
            <person name="Bajic V."/>
            <person name="Stingl U."/>
        </authorList>
    </citation>
    <scope>NUCLEOTIDE SEQUENCE [LARGE SCALE GENOMIC DNA]</scope>
    <source>
        <strain evidence="1">SCGC-AAA259E19</strain>
    </source>
</reference>
<evidence type="ECO:0000313" key="1">
    <source>
        <dbReference type="EMBL" id="KXA93588.1"/>
    </source>
</evidence>
<evidence type="ECO:0000313" key="2">
    <source>
        <dbReference type="Proteomes" id="UP000070284"/>
    </source>
</evidence>